<proteinExistence type="predicted"/>
<reference evidence="1 3" key="2">
    <citation type="journal article" date="2013" name="Nature">
        <title>Insights into bilaterian evolution from three spiralian genomes.</title>
        <authorList>
            <person name="Simakov O."/>
            <person name="Marletaz F."/>
            <person name="Cho S.J."/>
            <person name="Edsinger-Gonzales E."/>
            <person name="Havlak P."/>
            <person name="Hellsten U."/>
            <person name="Kuo D.H."/>
            <person name="Larsson T."/>
            <person name="Lv J."/>
            <person name="Arendt D."/>
            <person name="Savage R."/>
            <person name="Osoegawa K."/>
            <person name="de Jong P."/>
            <person name="Grimwood J."/>
            <person name="Chapman J.A."/>
            <person name="Shapiro H."/>
            <person name="Aerts A."/>
            <person name="Otillar R.P."/>
            <person name="Terry A.Y."/>
            <person name="Boore J.L."/>
            <person name="Grigoriev I.V."/>
            <person name="Lindberg D.R."/>
            <person name="Seaver E.C."/>
            <person name="Weisblat D.A."/>
            <person name="Putnam N.H."/>
            <person name="Rokhsar D.S."/>
        </authorList>
    </citation>
    <scope>NUCLEOTIDE SEQUENCE</scope>
    <source>
        <strain evidence="1 3">I ESC-2004</strain>
    </source>
</reference>
<name>R7TV50_CAPTE</name>
<dbReference type="EMBL" id="KB309157">
    <property type="protein sequence ID" value="ELT95321.1"/>
    <property type="molecule type" value="Genomic_DNA"/>
</dbReference>
<dbReference type="AlphaFoldDB" id="R7TV50"/>
<protein>
    <submittedName>
        <fullName evidence="1 2">Uncharacterized protein</fullName>
    </submittedName>
</protein>
<dbReference type="HOGENOM" id="CLU_2028889_0_0_1"/>
<accession>R7TV50</accession>
<dbReference type="EMBL" id="AMQN01011870">
    <property type="status" value="NOT_ANNOTATED_CDS"/>
    <property type="molecule type" value="Genomic_DNA"/>
</dbReference>
<sequence>MKGDLVEARGTSTWMNGFLSSSNIYFYDIRVQIVQGMLRDGVQETSHKSGIELGLSSFDDGKFWLLDPLSLSVITRVISAKRPESCKAIEHTNVHFAKREELCRTKWLIRSRNTRLLTECSN</sequence>
<reference evidence="3" key="1">
    <citation type="submission" date="2012-12" db="EMBL/GenBank/DDBJ databases">
        <authorList>
            <person name="Hellsten U."/>
            <person name="Grimwood J."/>
            <person name="Chapman J.A."/>
            <person name="Shapiro H."/>
            <person name="Aerts A."/>
            <person name="Otillar R.P."/>
            <person name="Terry A.Y."/>
            <person name="Boore J.L."/>
            <person name="Simakov O."/>
            <person name="Marletaz F."/>
            <person name="Cho S.-J."/>
            <person name="Edsinger-Gonzales E."/>
            <person name="Havlak P."/>
            <person name="Kuo D.-H."/>
            <person name="Larsson T."/>
            <person name="Lv J."/>
            <person name="Arendt D."/>
            <person name="Savage R."/>
            <person name="Osoegawa K."/>
            <person name="de Jong P."/>
            <person name="Lindberg D.R."/>
            <person name="Seaver E.C."/>
            <person name="Weisblat D.A."/>
            <person name="Putnam N.H."/>
            <person name="Grigoriev I.V."/>
            <person name="Rokhsar D.S."/>
        </authorList>
    </citation>
    <scope>NUCLEOTIDE SEQUENCE</scope>
    <source>
        <strain evidence="3">I ESC-2004</strain>
    </source>
</reference>
<gene>
    <name evidence="1" type="ORF">CAPTEDRAFT_211568</name>
</gene>
<dbReference type="EnsemblMetazoa" id="CapteT211568">
    <property type="protein sequence ID" value="CapteP211568"/>
    <property type="gene ID" value="CapteG211568"/>
</dbReference>
<evidence type="ECO:0000313" key="3">
    <source>
        <dbReference type="Proteomes" id="UP000014760"/>
    </source>
</evidence>
<reference evidence="2" key="3">
    <citation type="submission" date="2015-06" db="UniProtKB">
        <authorList>
            <consortium name="EnsemblMetazoa"/>
        </authorList>
    </citation>
    <scope>IDENTIFICATION</scope>
</reference>
<evidence type="ECO:0000313" key="2">
    <source>
        <dbReference type="EnsemblMetazoa" id="CapteP211568"/>
    </source>
</evidence>
<organism evidence="1">
    <name type="scientific">Capitella teleta</name>
    <name type="common">Polychaete worm</name>
    <dbReference type="NCBI Taxonomy" id="283909"/>
    <lineage>
        <taxon>Eukaryota</taxon>
        <taxon>Metazoa</taxon>
        <taxon>Spiralia</taxon>
        <taxon>Lophotrochozoa</taxon>
        <taxon>Annelida</taxon>
        <taxon>Polychaeta</taxon>
        <taxon>Sedentaria</taxon>
        <taxon>Scolecida</taxon>
        <taxon>Capitellidae</taxon>
        <taxon>Capitella</taxon>
    </lineage>
</organism>
<dbReference type="Proteomes" id="UP000014760">
    <property type="component" value="Unassembled WGS sequence"/>
</dbReference>
<evidence type="ECO:0000313" key="1">
    <source>
        <dbReference type="EMBL" id="ELT95321.1"/>
    </source>
</evidence>
<keyword evidence="3" id="KW-1185">Reference proteome</keyword>